<keyword evidence="3" id="KW-1185">Reference proteome</keyword>
<evidence type="ECO:0000256" key="1">
    <source>
        <dbReference type="SAM" id="Phobius"/>
    </source>
</evidence>
<accession>A0A8E7B383</accession>
<organism evidence="2 3">
    <name type="scientific">Methanospirillum purgamenti</name>
    <dbReference type="NCBI Taxonomy" id="2834276"/>
    <lineage>
        <taxon>Archaea</taxon>
        <taxon>Methanobacteriati</taxon>
        <taxon>Methanobacteriota</taxon>
        <taxon>Stenosarchaea group</taxon>
        <taxon>Methanomicrobia</taxon>
        <taxon>Methanomicrobiales</taxon>
        <taxon>Methanospirillaceae</taxon>
        <taxon>Methanospirillum</taxon>
    </lineage>
</organism>
<gene>
    <name evidence="2" type="ORF">KHC33_04090</name>
</gene>
<dbReference type="Proteomes" id="UP000680656">
    <property type="component" value="Chromosome"/>
</dbReference>
<dbReference type="AlphaFoldDB" id="A0A8E7B383"/>
<protein>
    <submittedName>
        <fullName evidence="2">Uncharacterized protein</fullName>
    </submittedName>
</protein>
<proteinExistence type="predicted"/>
<feature type="transmembrane region" description="Helical" evidence="1">
    <location>
        <begin position="20"/>
        <end position="41"/>
    </location>
</feature>
<keyword evidence="1" id="KW-0812">Transmembrane</keyword>
<evidence type="ECO:0000313" key="3">
    <source>
        <dbReference type="Proteomes" id="UP000680656"/>
    </source>
</evidence>
<reference evidence="2 3" key="1">
    <citation type="submission" date="2021-05" db="EMBL/GenBank/DDBJ databases">
        <title>A novel Methanospirillum isolate from a pyrite-forming mixed culture.</title>
        <authorList>
            <person name="Bunk B."/>
            <person name="Sproer C."/>
            <person name="Spring S."/>
            <person name="Pester M."/>
        </authorList>
    </citation>
    <scope>NUCLEOTIDE SEQUENCE [LARGE SCALE GENOMIC DNA]</scope>
    <source>
        <strain evidence="2 3">J.3.6.1-F.2.7.3</strain>
    </source>
</reference>
<evidence type="ECO:0000313" key="2">
    <source>
        <dbReference type="EMBL" id="QVV89703.1"/>
    </source>
</evidence>
<dbReference type="KEGG" id="mrtj:KHC33_04090"/>
<feature type="transmembrane region" description="Helical" evidence="1">
    <location>
        <begin position="77"/>
        <end position="101"/>
    </location>
</feature>
<sequence>MQFLETGFPGISCGLFDLFRVHILLMWIGWAVLLYLFLFVYDVSKKLISNLVSTSNQPVIRSYFEANQKYHPGSIRLIFAVIIPIYLWLAGGIITKSLYFFYDVNNGVFLASDIVLMFRQYPEVSYLIMILVIFGGFYWYDKKTYRFSNSGLNKCFSIQR</sequence>
<dbReference type="RefSeq" id="WP_214420493.1">
    <property type="nucleotide sequence ID" value="NZ_CP075546.1"/>
</dbReference>
<keyword evidence="1" id="KW-0472">Membrane</keyword>
<dbReference type="GeneID" id="65096336"/>
<feature type="transmembrane region" description="Helical" evidence="1">
    <location>
        <begin position="121"/>
        <end position="140"/>
    </location>
</feature>
<dbReference type="EMBL" id="CP075546">
    <property type="protein sequence ID" value="QVV89703.1"/>
    <property type="molecule type" value="Genomic_DNA"/>
</dbReference>
<keyword evidence="1" id="KW-1133">Transmembrane helix</keyword>
<name>A0A8E7B383_9EURY</name>